<sequence length="88" mass="9880">MAVVALFGSLALSSYEFGVVQLRSGPPSHSSSFSPNVASKLDWVQRYYPPESNGFPDPSGFLWIPASPSRHYHEHANLTPDVRFFRRQ</sequence>
<name>A0A2T2XHA3_9FIRM</name>
<protein>
    <submittedName>
        <fullName evidence="1">Uncharacterized protein</fullName>
    </submittedName>
</protein>
<proteinExistence type="predicted"/>
<dbReference type="EMBL" id="PXYW01000015">
    <property type="protein sequence ID" value="PSR33895.1"/>
    <property type="molecule type" value="Genomic_DNA"/>
</dbReference>
<evidence type="ECO:0000313" key="2">
    <source>
        <dbReference type="Proteomes" id="UP000242972"/>
    </source>
</evidence>
<evidence type="ECO:0000313" key="1">
    <source>
        <dbReference type="EMBL" id="PSR33895.1"/>
    </source>
</evidence>
<accession>A0A2T2XHA3</accession>
<dbReference type="AlphaFoldDB" id="A0A2T2XHA3"/>
<reference evidence="1 2" key="1">
    <citation type="journal article" date="2014" name="BMC Genomics">
        <title>Comparison of environmental and isolate Sulfobacillus genomes reveals diverse carbon, sulfur, nitrogen, and hydrogen metabolisms.</title>
        <authorList>
            <person name="Justice N.B."/>
            <person name="Norman A."/>
            <person name="Brown C.T."/>
            <person name="Singh A."/>
            <person name="Thomas B.C."/>
            <person name="Banfield J.F."/>
        </authorList>
    </citation>
    <scope>NUCLEOTIDE SEQUENCE [LARGE SCALE GENOMIC DNA]</scope>
    <source>
        <strain evidence="1">AMDSBA4</strain>
    </source>
</reference>
<comment type="caution">
    <text evidence="1">The sequence shown here is derived from an EMBL/GenBank/DDBJ whole genome shotgun (WGS) entry which is preliminary data.</text>
</comment>
<organism evidence="1 2">
    <name type="scientific">Sulfobacillus benefaciens</name>
    <dbReference type="NCBI Taxonomy" id="453960"/>
    <lineage>
        <taxon>Bacteria</taxon>
        <taxon>Bacillati</taxon>
        <taxon>Bacillota</taxon>
        <taxon>Clostridia</taxon>
        <taxon>Eubacteriales</taxon>
        <taxon>Clostridiales Family XVII. Incertae Sedis</taxon>
        <taxon>Sulfobacillus</taxon>
    </lineage>
</organism>
<gene>
    <name evidence="1" type="ORF">C7B46_07850</name>
</gene>
<dbReference type="Proteomes" id="UP000242972">
    <property type="component" value="Unassembled WGS sequence"/>
</dbReference>